<dbReference type="Pfam" id="PF25967">
    <property type="entry name" value="RND-MFP_C"/>
    <property type="match status" value="1"/>
</dbReference>
<organism evidence="7 8">
    <name type="scientific">Sphingobacterium athyrii</name>
    <dbReference type="NCBI Taxonomy" id="2152717"/>
    <lineage>
        <taxon>Bacteria</taxon>
        <taxon>Pseudomonadati</taxon>
        <taxon>Bacteroidota</taxon>
        <taxon>Sphingobacteriia</taxon>
        <taxon>Sphingobacteriales</taxon>
        <taxon>Sphingobacteriaceae</taxon>
        <taxon>Sphingobacterium</taxon>
    </lineage>
</organism>
<feature type="domain" description="CzcB-like barrel-sandwich hybrid" evidence="6">
    <location>
        <begin position="74"/>
        <end position="212"/>
    </location>
</feature>
<dbReference type="GO" id="GO:0022857">
    <property type="term" value="F:transmembrane transporter activity"/>
    <property type="evidence" value="ECO:0007669"/>
    <property type="project" value="InterPro"/>
</dbReference>
<dbReference type="NCBIfam" id="TIGR01730">
    <property type="entry name" value="RND_mfp"/>
    <property type="match status" value="1"/>
</dbReference>
<dbReference type="InterPro" id="IPR051909">
    <property type="entry name" value="MFP_Cation_Efflux"/>
</dbReference>
<keyword evidence="3" id="KW-0175">Coiled coil</keyword>
<dbReference type="PANTHER" id="PTHR30097">
    <property type="entry name" value="CATION EFFLUX SYSTEM PROTEIN CUSB"/>
    <property type="match status" value="1"/>
</dbReference>
<evidence type="ECO:0000259" key="5">
    <source>
        <dbReference type="Pfam" id="PF25967"/>
    </source>
</evidence>
<dbReference type="GO" id="GO:0016020">
    <property type="term" value="C:membrane"/>
    <property type="evidence" value="ECO:0007669"/>
    <property type="project" value="InterPro"/>
</dbReference>
<dbReference type="Gene3D" id="2.40.30.170">
    <property type="match status" value="1"/>
</dbReference>
<proteinExistence type="inferred from homology"/>
<dbReference type="FunFam" id="2.40.30.170:FF:000010">
    <property type="entry name" value="Efflux RND transporter periplasmic adaptor subunit"/>
    <property type="match status" value="1"/>
</dbReference>
<dbReference type="PANTHER" id="PTHR30097:SF4">
    <property type="entry name" value="SLR6042 PROTEIN"/>
    <property type="match status" value="1"/>
</dbReference>
<dbReference type="EMBL" id="QCXX01000006">
    <property type="protein sequence ID" value="PUV22586.1"/>
    <property type="molecule type" value="Genomic_DNA"/>
</dbReference>
<keyword evidence="2" id="KW-0813">Transport</keyword>
<dbReference type="Gene3D" id="2.40.420.20">
    <property type="match status" value="1"/>
</dbReference>
<accession>A0A363NP57</accession>
<protein>
    <submittedName>
        <fullName evidence="7">Efflux RND transporter periplasmic adaptor subunit</fullName>
    </submittedName>
</protein>
<dbReference type="InterPro" id="IPR006143">
    <property type="entry name" value="RND_pump_MFP"/>
</dbReference>
<dbReference type="InterPro" id="IPR058627">
    <property type="entry name" value="MdtA-like_C"/>
</dbReference>
<evidence type="ECO:0000256" key="2">
    <source>
        <dbReference type="ARBA" id="ARBA00022448"/>
    </source>
</evidence>
<dbReference type="InterPro" id="IPR058647">
    <property type="entry name" value="BSH_CzcB-like"/>
</dbReference>
<keyword evidence="8" id="KW-1185">Reference proteome</keyword>
<dbReference type="Gene3D" id="2.40.50.100">
    <property type="match status" value="1"/>
</dbReference>
<comment type="similarity">
    <text evidence="1">Belongs to the membrane fusion protein (MFP) (TC 8.A.1) family.</text>
</comment>
<sequence>MKGNVVMLMTFLSICLLLGCQSSQKEEQQIVGTKNFCLSDDFKHHIKIDSIQKRDVSEQIALNGAIQYNQDELAALKSPIQGMVQSVAVNVGDYVEKGQVLIALKGTSVNDLGKELRELENSRRLTESKVNSLRSMLKDGMASQRELEEMESELKSVEIGIRNVKANMKLLNGSAENGIFYIRAPKAGYIIDKKVSPGMTVGDDTDLMSISNLNEVWVTVNIYANNLPFVKNGAHVRITTLAYKGEYFEGYIDQVANFFDPEERVVKARVKLLNKDLRLKPGMSVDVLVEKGSAGQKQNLLAIPKDAVILHNNQNYVVIYKSDCDLSLKAVDIVSENETYAFVETGLEEGDRVLTENELIVFDELMNR</sequence>
<dbReference type="Pfam" id="PF25954">
    <property type="entry name" value="Beta-barrel_RND_2"/>
    <property type="match status" value="1"/>
</dbReference>
<dbReference type="GO" id="GO:0015679">
    <property type="term" value="P:plasma membrane copper ion transport"/>
    <property type="evidence" value="ECO:0007669"/>
    <property type="project" value="TreeGrafter"/>
</dbReference>
<dbReference type="GO" id="GO:0060003">
    <property type="term" value="P:copper ion export"/>
    <property type="evidence" value="ECO:0007669"/>
    <property type="project" value="TreeGrafter"/>
</dbReference>
<evidence type="ECO:0000256" key="3">
    <source>
        <dbReference type="SAM" id="Coils"/>
    </source>
</evidence>
<dbReference type="Proteomes" id="UP000250831">
    <property type="component" value="Unassembled WGS sequence"/>
</dbReference>
<feature type="domain" description="Multidrug resistance protein MdtA-like C-terminal permuted SH3" evidence="5">
    <location>
        <begin position="299"/>
        <end position="356"/>
    </location>
</feature>
<feature type="coiled-coil region" evidence="3">
    <location>
        <begin position="109"/>
        <end position="167"/>
    </location>
</feature>
<dbReference type="InterPro" id="IPR058792">
    <property type="entry name" value="Beta-barrel_RND_2"/>
</dbReference>
<dbReference type="OrthoDB" id="9806939at2"/>
<name>A0A363NP57_9SPHI</name>
<dbReference type="AlphaFoldDB" id="A0A363NP57"/>
<evidence type="ECO:0000256" key="1">
    <source>
        <dbReference type="ARBA" id="ARBA00009477"/>
    </source>
</evidence>
<dbReference type="PROSITE" id="PS51257">
    <property type="entry name" value="PROKAR_LIPOPROTEIN"/>
    <property type="match status" value="1"/>
</dbReference>
<dbReference type="RefSeq" id="WP_108635615.1">
    <property type="nucleotide sequence ID" value="NZ_QCXX01000006.1"/>
</dbReference>
<evidence type="ECO:0000313" key="8">
    <source>
        <dbReference type="Proteomes" id="UP000250831"/>
    </source>
</evidence>
<dbReference type="GO" id="GO:0030313">
    <property type="term" value="C:cell envelope"/>
    <property type="evidence" value="ECO:0007669"/>
    <property type="project" value="TreeGrafter"/>
</dbReference>
<evidence type="ECO:0000259" key="4">
    <source>
        <dbReference type="Pfam" id="PF25954"/>
    </source>
</evidence>
<evidence type="ECO:0000313" key="7">
    <source>
        <dbReference type="EMBL" id="PUV22586.1"/>
    </source>
</evidence>
<reference evidence="7 8" key="1">
    <citation type="submission" date="2018-04" db="EMBL/GenBank/DDBJ databases">
        <title>Sphingobacterium sp. M46 Genome.</title>
        <authorList>
            <person name="Cheng J."/>
            <person name="Li Y."/>
        </authorList>
    </citation>
    <scope>NUCLEOTIDE SEQUENCE [LARGE SCALE GENOMIC DNA]</scope>
    <source>
        <strain evidence="7 8">M46</strain>
    </source>
</reference>
<gene>
    <name evidence="7" type="ORF">DCO56_20475</name>
</gene>
<comment type="caution">
    <text evidence="7">The sequence shown here is derived from an EMBL/GenBank/DDBJ whole genome shotgun (WGS) entry which is preliminary data.</text>
</comment>
<feature type="domain" description="CusB-like beta-barrel" evidence="4">
    <location>
        <begin position="215"/>
        <end position="290"/>
    </location>
</feature>
<dbReference type="SUPFAM" id="SSF111369">
    <property type="entry name" value="HlyD-like secretion proteins"/>
    <property type="match status" value="1"/>
</dbReference>
<evidence type="ECO:0000259" key="6">
    <source>
        <dbReference type="Pfam" id="PF25973"/>
    </source>
</evidence>
<dbReference type="Pfam" id="PF25973">
    <property type="entry name" value="BSH_CzcB"/>
    <property type="match status" value="1"/>
</dbReference>